<sequence>MSGMALTNEAQEIVNKTNEERIAYISEDRWIHYPQAEEIIQILESIKTYEKNKTRVTSILLVGSSNNGKTSLLEEFVRRNPSYDYYSENSDKLTKEFFDNYNAIGIPALSILAPNEPNESRLYSNILNKIFAPFNERDSVARKQYLVEYYLNLLNVDMLIIDEIHNILSGSIAKQKQVLNAIKNLSNHLKIPIVLSGTKDALRAVSTDTQISSRFRPIYLKKWKMDKEFVSLLATFLKTLPLKKESTILTVNTSMEILEISDGNIGDIVGLLKKAAIYAIKSESEKITLKEIKECDYISMSNVNKIVELSDI</sequence>
<reference evidence="1" key="2">
    <citation type="submission" date="2023-01" db="EMBL/GenBank/DDBJ databases">
        <authorList>
            <person name="Uljanovas D."/>
        </authorList>
    </citation>
    <scope>NUCLEOTIDE SEQUENCE</scope>
    <source>
        <strain evidence="1">S41</strain>
    </source>
</reference>
<dbReference type="InterPro" id="IPR008868">
    <property type="entry name" value="TniB"/>
</dbReference>
<dbReference type="AlphaFoldDB" id="A0AAW7Q8A8"/>
<protein>
    <submittedName>
        <fullName evidence="1">TniB family NTP-binding protein</fullName>
    </submittedName>
</protein>
<gene>
    <name evidence="1" type="ORF">PJV93_00285</name>
</gene>
<dbReference type="RefSeq" id="WP_301369642.1">
    <property type="nucleotide sequence ID" value="NZ_JAQJJF010000007.1"/>
</dbReference>
<dbReference type="Pfam" id="PF05621">
    <property type="entry name" value="TniB"/>
    <property type="match status" value="1"/>
</dbReference>
<evidence type="ECO:0000313" key="2">
    <source>
        <dbReference type="Proteomes" id="UP001170364"/>
    </source>
</evidence>
<dbReference type="EMBL" id="JAQJJG010000001">
    <property type="protein sequence ID" value="MDN5122336.1"/>
    <property type="molecule type" value="Genomic_DNA"/>
</dbReference>
<evidence type="ECO:0000313" key="1">
    <source>
        <dbReference type="EMBL" id="MDN5122336.1"/>
    </source>
</evidence>
<proteinExistence type="predicted"/>
<reference evidence="1" key="1">
    <citation type="journal article" date="2023" name="Microorganisms">
        <title>Genomic Characterization of Arcobacter butzleri Strains Isolated from Various Sources in Lithuania.</title>
        <authorList>
            <person name="Uljanovas D."/>
            <person name="Golz G."/>
            <person name="Fleischmann S."/>
            <person name="Kudirkiene E."/>
            <person name="Kasetiene N."/>
            <person name="Grineviciene A."/>
            <person name="Tamuleviciene E."/>
            <person name="Aksomaitiene J."/>
            <person name="Alter T."/>
            <person name="Malakauskas M."/>
        </authorList>
    </citation>
    <scope>NUCLEOTIDE SEQUENCE</scope>
    <source>
        <strain evidence="1">S41</strain>
    </source>
</reference>
<dbReference type="Gene3D" id="3.40.50.300">
    <property type="entry name" value="P-loop containing nucleotide triphosphate hydrolases"/>
    <property type="match status" value="1"/>
</dbReference>
<organism evidence="1 2">
    <name type="scientific">Aliarcobacter butzleri</name>
    <dbReference type="NCBI Taxonomy" id="28197"/>
    <lineage>
        <taxon>Bacteria</taxon>
        <taxon>Pseudomonadati</taxon>
        <taxon>Campylobacterota</taxon>
        <taxon>Epsilonproteobacteria</taxon>
        <taxon>Campylobacterales</taxon>
        <taxon>Arcobacteraceae</taxon>
        <taxon>Aliarcobacter</taxon>
    </lineage>
</organism>
<name>A0AAW7Q8A8_9BACT</name>
<accession>A0AAW7Q8A8</accession>
<dbReference type="SUPFAM" id="SSF52540">
    <property type="entry name" value="P-loop containing nucleoside triphosphate hydrolases"/>
    <property type="match status" value="1"/>
</dbReference>
<dbReference type="Proteomes" id="UP001170364">
    <property type="component" value="Unassembled WGS sequence"/>
</dbReference>
<comment type="caution">
    <text evidence="1">The sequence shown here is derived from an EMBL/GenBank/DDBJ whole genome shotgun (WGS) entry which is preliminary data.</text>
</comment>
<dbReference type="InterPro" id="IPR027417">
    <property type="entry name" value="P-loop_NTPase"/>
</dbReference>